<proteinExistence type="predicted"/>
<evidence type="ECO:0000313" key="2">
    <source>
        <dbReference type="Proteomes" id="UP001225605"/>
    </source>
</evidence>
<name>A0ABU0X102_9PSEU</name>
<comment type="caution">
    <text evidence="1">The sequence shown here is derived from an EMBL/GenBank/DDBJ whole genome shotgun (WGS) entry which is preliminary data.</text>
</comment>
<evidence type="ECO:0000313" key="1">
    <source>
        <dbReference type="EMBL" id="MDQ2585810.1"/>
    </source>
</evidence>
<protein>
    <recommendedName>
        <fullName evidence="3">SnoaL-like domain-containing protein</fullName>
    </recommendedName>
</protein>
<evidence type="ECO:0008006" key="3">
    <source>
        <dbReference type="Google" id="ProtNLM"/>
    </source>
</evidence>
<gene>
    <name evidence="1" type="ORF">CKY47_17815</name>
</gene>
<dbReference type="EMBL" id="NSDM01000007">
    <property type="protein sequence ID" value="MDQ2585810.1"/>
    <property type="molecule type" value="Genomic_DNA"/>
</dbReference>
<organism evidence="1 2">
    <name type="scientific">Saccharothrix yanglingensis</name>
    <dbReference type="NCBI Taxonomy" id="659496"/>
    <lineage>
        <taxon>Bacteria</taxon>
        <taxon>Bacillati</taxon>
        <taxon>Actinomycetota</taxon>
        <taxon>Actinomycetes</taxon>
        <taxon>Pseudonocardiales</taxon>
        <taxon>Pseudonocardiaceae</taxon>
        <taxon>Saccharothrix</taxon>
    </lineage>
</organism>
<accession>A0ABU0X102</accession>
<sequence length="122" mass="12682">MPCGEPGGGATLPAGYADMIRAVHDAACRRDHDGLVPFMTDPFDAAGRSPAEVVAAWREAYPDGTDLAVLAATLETLPRSDQGGVVFCQPSGAIVAFARGTHDRPGGLSEFSITRYLSSTAC</sequence>
<reference evidence="1 2" key="1">
    <citation type="submission" date="2017-06" db="EMBL/GenBank/DDBJ databases">
        <title>Cultured bacterium strain Saccharothrix yanglingensis Hhs.015.</title>
        <authorList>
            <person name="Xia Y."/>
        </authorList>
    </citation>
    <scope>NUCLEOTIDE SEQUENCE [LARGE SCALE GENOMIC DNA]</scope>
    <source>
        <strain evidence="1 2">Hhs.015</strain>
    </source>
</reference>
<keyword evidence="2" id="KW-1185">Reference proteome</keyword>
<dbReference type="Proteomes" id="UP001225605">
    <property type="component" value="Unassembled WGS sequence"/>
</dbReference>